<dbReference type="PANTHER" id="PTHR38248:SF2">
    <property type="entry name" value="FUNK1 11"/>
    <property type="match status" value="1"/>
</dbReference>
<protein>
    <recommendedName>
        <fullName evidence="1">Fungal-type protein kinase domain-containing protein</fullName>
    </recommendedName>
</protein>
<dbReference type="InterPro" id="IPR040976">
    <property type="entry name" value="Pkinase_fungal"/>
</dbReference>
<sequence>MTPASSQTSSPRYFHSFSSGSSSSNNSSQLTYVSFPTSNTTPDDFEFDCDCSGTQAPSFYSTLSEPFDLAEAAARPSLFRWKDSVFRLPLPRSRVGMILKDTVDSLDSSSPTFKTYVVMEDRPLYVSGHRKSILTGRGSGVYPISELSPDACELDGTTPVRIDGLVLKLAWPMKLGSLETENHVLCNLLNAVPEIRDNLPEITFSALYDLQDLKELDFIVPSPAIWHFQTSRRVVDNLVVLVMRRYEKLWDAKSIEEFQDVFIDCVKCHHHAYTHGRYLHRDLSENNLMIHRPSTPASSKAKGILNDWDLAAKLDEKGDIPASQRCFRTGTKPFLSLDLLQTPPPPHQYRHDLESLFWILVWAALHYDLNGKKTAKRKEVIAKWCEGTFEEAREAKMAFLYDEETAEEIFGEFTPMFAGMKSRWIEPLYELLRLEYQSPRVVGDHWTFDNFMARLSR</sequence>
<reference evidence="2 3" key="1">
    <citation type="submission" date="2024-01" db="EMBL/GenBank/DDBJ databases">
        <title>A draft genome for the cacao thread blight pathogen Marasmiellus scandens.</title>
        <authorList>
            <person name="Baruah I.K."/>
            <person name="Leung J."/>
            <person name="Bukari Y."/>
            <person name="Amoako-Attah I."/>
            <person name="Meinhardt L.W."/>
            <person name="Bailey B.A."/>
            <person name="Cohen S.P."/>
        </authorList>
    </citation>
    <scope>NUCLEOTIDE SEQUENCE [LARGE SCALE GENOMIC DNA]</scope>
    <source>
        <strain evidence="2 3">GH-19</strain>
    </source>
</reference>
<proteinExistence type="predicted"/>
<name>A0ABR1IRT6_9AGAR</name>
<accession>A0ABR1IRT6</accession>
<organism evidence="2 3">
    <name type="scientific">Marasmiellus scandens</name>
    <dbReference type="NCBI Taxonomy" id="2682957"/>
    <lineage>
        <taxon>Eukaryota</taxon>
        <taxon>Fungi</taxon>
        <taxon>Dikarya</taxon>
        <taxon>Basidiomycota</taxon>
        <taxon>Agaricomycotina</taxon>
        <taxon>Agaricomycetes</taxon>
        <taxon>Agaricomycetidae</taxon>
        <taxon>Agaricales</taxon>
        <taxon>Marasmiineae</taxon>
        <taxon>Omphalotaceae</taxon>
        <taxon>Marasmiellus</taxon>
    </lineage>
</organism>
<dbReference type="Proteomes" id="UP001498398">
    <property type="component" value="Unassembled WGS sequence"/>
</dbReference>
<gene>
    <name evidence="2" type="ORF">VKT23_018678</name>
</gene>
<keyword evidence="3" id="KW-1185">Reference proteome</keyword>
<dbReference type="InterPro" id="IPR011009">
    <property type="entry name" value="Kinase-like_dom_sf"/>
</dbReference>
<dbReference type="SUPFAM" id="SSF56112">
    <property type="entry name" value="Protein kinase-like (PK-like)"/>
    <property type="match status" value="1"/>
</dbReference>
<evidence type="ECO:0000313" key="3">
    <source>
        <dbReference type="Proteomes" id="UP001498398"/>
    </source>
</evidence>
<dbReference type="Pfam" id="PF17667">
    <property type="entry name" value="Pkinase_fungal"/>
    <property type="match status" value="1"/>
</dbReference>
<dbReference type="EMBL" id="JBANRG010000087">
    <property type="protein sequence ID" value="KAK7437236.1"/>
    <property type="molecule type" value="Genomic_DNA"/>
</dbReference>
<comment type="caution">
    <text evidence="2">The sequence shown here is derived from an EMBL/GenBank/DDBJ whole genome shotgun (WGS) entry which is preliminary data.</text>
</comment>
<dbReference type="PANTHER" id="PTHR38248">
    <property type="entry name" value="FUNK1 6"/>
    <property type="match status" value="1"/>
</dbReference>
<evidence type="ECO:0000313" key="2">
    <source>
        <dbReference type="EMBL" id="KAK7437236.1"/>
    </source>
</evidence>
<feature type="domain" description="Fungal-type protein kinase" evidence="1">
    <location>
        <begin position="241"/>
        <end position="363"/>
    </location>
</feature>
<evidence type="ECO:0000259" key="1">
    <source>
        <dbReference type="Pfam" id="PF17667"/>
    </source>
</evidence>
<dbReference type="Gene3D" id="1.10.510.10">
    <property type="entry name" value="Transferase(Phosphotransferase) domain 1"/>
    <property type="match status" value="1"/>
</dbReference>